<reference evidence="2 3" key="1">
    <citation type="submission" date="2017-03" db="EMBL/GenBank/DDBJ databases">
        <authorList>
            <person name="Afonso C.L."/>
            <person name="Miller P.J."/>
            <person name="Scott M.A."/>
            <person name="Spackman E."/>
            <person name="Goraichik I."/>
            <person name="Dimitrov K.M."/>
            <person name="Suarez D.L."/>
            <person name="Swayne D.E."/>
        </authorList>
    </citation>
    <scope>NUCLEOTIDE SEQUENCE [LARGE SCALE GENOMIC DNA]</scope>
    <source>
        <strain evidence="2 3">CECT 7751</strain>
    </source>
</reference>
<accession>A0A1X6YT24</accession>
<evidence type="ECO:0000313" key="2">
    <source>
        <dbReference type="EMBL" id="SLN30487.1"/>
    </source>
</evidence>
<proteinExistence type="predicted"/>
<dbReference type="Proteomes" id="UP000193963">
    <property type="component" value="Unassembled WGS sequence"/>
</dbReference>
<name>A0A1X6YT24_9RHOB</name>
<feature type="transmembrane region" description="Helical" evidence="1">
    <location>
        <begin position="12"/>
        <end position="31"/>
    </location>
</feature>
<protein>
    <submittedName>
        <fullName evidence="2">Uncharacterized protein</fullName>
    </submittedName>
</protein>
<keyword evidence="1" id="KW-0812">Transmembrane</keyword>
<gene>
    <name evidence="2" type="ORF">PSM7751_01302</name>
</gene>
<organism evidence="2 3">
    <name type="scientific">Pseudooceanicola marinus</name>
    <dbReference type="NCBI Taxonomy" id="396013"/>
    <lineage>
        <taxon>Bacteria</taxon>
        <taxon>Pseudomonadati</taxon>
        <taxon>Pseudomonadota</taxon>
        <taxon>Alphaproteobacteria</taxon>
        <taxon>Rhodobacterales</taxon>
        <taxon>Paracoccaceae</taxon>
        <taxon>Pseudooceanicola</taxon>
    </lineage>
</organism>
<evidence type="ECO:0000313" key="3">
    <source>
        <dbReference type="Proteomes" id="UP000193963"/>
    </source>
</evidence>
<sequence>MTSRGRTMLAGLGLARIGIGLLPVISVWWASSFAKAHGCTLHEGNATPCIVDGVDHGDTLYTAFVAGWLMLVSLPVALLGMVLLAVLLVLWIIRKVRTA</sequence>
<dbReference type="OrthoDB" id="5948392at2"/>
<dbReference type="AlphaFoldDB" id="A0A1X6YT24"/>
<evidence type="ECO:0000256" key="1">
    <source>
        <dbReference type="SAM" id="Phobius"/>
    </source>
</evidence>
<dbReference type="RefSeq" id="WP_157792248.1">
    <property type="nucleotide sequence ID" value="NZ_FWFN01000002.1"/>
</dbReference>
<dbReference type="EMBL" id="FWFN01000002">
    <property type="protein sequence ID" value="SLN30487.1"/>
    <property type="molecule type" value="Genomic_DNA"/>
</dbReference>
<keyword evidence="3" id="KW-1185">Reference proteome</keyword>
<keyword evidence="1" id="KW-0472">Membrane</keyword>
<keyword evidence="1" id="KW-1133">Transmembrane helix</keyword>
<feature type="transmembrane region" description="Helical" evidence="1">
    <location>
        <begin position="68"/>
        <end position="93"/>
    </location>
</feature>